<evidence type="ECO:0008006" key="4">
    <source>
        <dbReference type="Google" id="ProtNLM"/>
    </source>
</evidence>
<proteinExistence type="predicted"/>
<keyword evidence="3" id="KW-1185">Reference proteome</keyword>
<reference evidence="2 3" key="1">
    <citation type="submission" date="2023-08" db="EMBL/GenBank/DDBJ databases">
        <authorList>
            <person name="Girao M."/>
            <person name="Carvalho M.F."/>
        </authorList>
    </citation>
    <scope>NUCLEOTIDE SEQUENCE [LARGE SCALE GENOMIC DNA]</scope>
    <source>
        <strain evidence="2 3">CC-R104</strain>
    </source>
</reference>
<feature type="region of interest" description="Disordered" evidence="1">
    <location>
        <begin position="1"/>
        <end position="49"/>
    </location>
</feature>
<sequence>MMSLTTHKNPKNSDPSAATRETVTTPPGSNPSRDTDDASELASTADAASEATEIGAAVALGGIEPDAPTGPAGTLEGATGQIRSANENLLATVKLTGNLAIDTYENALCAFLTLEEQIGALSGPGLIGELTRAHVSMVASVSRPMFSTAREVLR</sequence>
<accession>A0ABU7JR99</accession>
<dbReference type="RefSeq" id="WP_330151964.1">
    <property type="nucleotide sequence ID" value="NZ_JAUZMZ010000047.1"/>
</dbReference>
<evidence type="ECO:0000256" key="1">
    <source>
        <dbReference type="SAM" id="MobiDB-lite"/>
    </source>
</evidence>
<feature type="compositionally biased region" description="Polar residues" evidence="1">
    <location>
        <begin position="1"/>
        <end position="32"/>
    </location>
</feature>
<protein>
    <recommendedName>
        <fullName evidence="4">Phasin domain-containing protein</fullName>
    </recommendedName>
</protein>
<dbReference type="EMBL" id="JAUZMZ010000047">
    <property type="protein sequence ID" value="MEE2032548.1"/>
    <property type="molecule type" value="Genomic_DNA"/>
</dbReference>
<name>A0ABU7JR99_9NOCA</name>
<organism evidence="2 3">
    <name type="scientific">Rhodococcus chondri</name>
    <dbReference type="NCBI Taxonomy" id="3065941"/>
    <lineage>
        <taxon>Bacteria</taxon>
        <taxon>Bacillati</taxon>
        <taxon>Actinomycetota</taxon>
        <taxon>Actinomycetes</taxon>
        <taxon>Mycobacteriales</taxon>
        <taxon>Nocardiaceae</taxon>
        <taxon>Rhodococcus</taxon>
    </lineage>
</organism>
<gene>
    <name evidence="2" type="ORF">Q8814_10560</name>
</gene>
<evidence type="ECO:0000313" key="2">
    <source>
        <dbReference type="EMBL" id="MEE2032548.1"/>
    </source>
</evidence>
<feature type="compositionally biased region" description="Low complexity" evidence="1">
    <location>
        <begin position="40"/>
        <end position="49"/>
    </location>
</feature>
<evidence type="ECO:0000313" key="3">
    <source>
        <dbReference type="Proteomes" id="UP001331936"/>
    </source>
</evidence>
<dbReference type="Proteomes" id="UP001331936">
    <property type="component" value="Unassembled WGS sequence"/>
</dbReference>
<comment type="caution">
    <text evidence="2">The sequence shown here is derived from an EMBL/GenBank/DDBJ whole genome shotgun (WGS) entry which is preliminary data.</text>
</comment>